<dbReference type="PANTHER" id="PTHR15599">
    <property type="entry name" value="RTDR1"/>
    <property type="match status" value="1"/>
</dbReference>
<dbReference type="PANTHER" id="PTHR15599:SF1">
    <property type="entry name" value="RADIAL SPOKE HEAD 14 HOMOLOG"/>
    <property type="match status" value="1"/>
</dbReference>
<protein>
    <recommendedName>
        <fullName evidence="3">Armadillo repeat-containing domain-containing protein</fullName>
    </recommendedName>
</protein>
<reference evidence="1 2" key="1">
    <citation type="submission" date="2019-07" db="EMBL/GenBank/DDBJ databases">
        <title>Genomics analysis of Aphanomyces spp. identifies a new class of oomycete effector associated with host adaptation.</title>
        <authorList>
            <person name="Gaulin E."/>
        </authorList>
    </citation>
    <scope>NUCLEOTIDE SEQUENCE [LARGE SCALE GENOMIC DNA]</scope>
    <source>
        <strain evidence="1 2">ATCC 201684</strain>
    </source>
</reference>
<evidence type="ECO:0000313" key="1">
    <source>
        <dbReference type="EMBL" id="KAF0722179.1"/>
    </source>
</evidence>
<proteinExistence type="predicted"/>
<gene>
    <name evidence="1" type="ORF">Ae201684_018656</name>
</gene>
<comment type="caution">
    <text evidence="1">The sequence shown here is derived from an EMBL/GenBank/DDBJ whole genome shotgun (WGS) entry which is preliminary data.</text>
</comment>
<dbReference type="InterPro" id="IPR016024">
    <property type="entry name" value="ARM-type_fold"/>
</dbReference>
<dbReference type="Gene3D" id="1.25.10.10">
    <property type="entry name" value="Leucine-rich Repeat Variant"/>
    <property type="match status" value="2"/>
</dbReference>
<dbReference type="AlphaFoldDB" id="A0A6G0W7T6"/>
<keyword evidence="2" id="KW-1185">Reference proteome</keyword>
<dbReference type="VEuPathDB" id="FungiDB:AeMF1_005218"/>
<dbReference type="InterPro" id="IPR011989">
    <property type="entry name" value="ARM-like"/>
</dbReference>
<accession>A0A6G0W7T6</accession>
<name>A0A6G0W7T6_9STRA</name>
<dbReference type="SUPFAM" id="SSF48371">
    <property type="entry name" value="ARM repeat"/>
    <property type="match status" value="2"/>
</dbReference>
<dbReference type="InterPro" id="IPR000225">
    <property type="entry name" value="Armadillo"/>
</dbReference>
<organism evidence="1 2">
    <name type="scientific">Aphanomyces euteiches</name>
    <dbReference type="NCBI Taxonomy" id="100861"/>
    <lineage>
        <taxon>Eukaryota</taxon>
        <taxon>Sar</taxon>
        <taxon>Stramenopiles</taxon>
        <taxon>Oomycota</taxon>
        <taxon>Saprolegniomycetes</taxon>
        <taxon>Saprolegniales</taxon>
        <taxon>Verrucalvaceae</taxon>
        <taxon>Aphanomyces</taxon>
    </lineage>
</organism>
<evidence type="ECO:0000313" key="2">
    <source>
        <dbReference type="Proteomes" id="UP000481153"/>
    </source>
</evidence>
<dbReference type="InterPro" id="IPR042856">
    <property type="entry name" value="RSP14"/>
</dbReference>
<sequence>MHRVSDHLNERYPYKSGFREEYNPTEVTRAYGSSDVARYCDLLALREDDIEDDGVVAALQGLADLLASQENKVKAVEAGVIPSISRHMTSTNQSIRLGAVRVTAALAWDAQGVVSMDKDPTLLFNLNSLLFDENELCIEMAAKAFVHLTTNREGIAVVLARAYIPEKLVAMALADDNNWTQDTLLYLYTIFAQMTKSHQAAQAFANNHLVPAVVRVLGKPLMYPAPLLRYAVLTLWNLATHVSCKIDLTVNATQNEGKLDAIEANAVEKTIKILIGVQKHAFSGLDVASELDLIRMASGALMALSTCEIAKPKLVATGIPPLVACLSIESSKLNAIQTLNSICEDPSGLLPVVTLLVHDTTLLLEVFDVRCTRALNTLLEEKLQLVPVLQAVAAICDRKEGVEHITQSLHMLDNLVQLCADNPDVEPQGLQLATRIVHLIAEHDETSRSRVDRALRTFKIQLKDDI</sequence>
<dbReference type="Proteomes" id="UP000481153">
    <property type="component" value="Unassembled WGS sequence"/>
</dbReference>
<dbReference type="SMART" id="SM00185">
    <property type="entry name" value="ARM"/>
    <property type="match status" value="4"/>
</dbReference>
<evidence type="ECO:0008006" key="3">
    <source>
        <dbReference type="Google" id="ProtNLM"/>
    </source>
</evidence>
<dbReference type="EMBL" id="VJMJ01000345">
    <property type="protein sequence ID" value="KAF0722179.1"/>
    <property type="molecule type" value="Genomic_DNA"/>
</dbReference>